<dbReference type="GO" id="GO:0019722">
    <property type="term" value="P:calcium-mediated signaling"/>
    <property type="evidence" value="ECO:0007669"/>
    <property type="project" value="InterPro"/>
</dbReference>
<dbReference type="PANTHER" id="PTHR10300">
    <property type="entry name" value="CALCIPRESSIN"/>
    <property type="match status" value="1"/>
</dbReference>
<dbReference type="PANTHER" id="PTHR10300:SF14">
    <property type="entry name" value="PROTEIN SARAH"/>
    <property type="match status" value="1"/>
</dbReference>
<dbReference type="InterPro" id="IPR006931">
    <property type="entry name" value="Calcipressin"/>
</dbReference>
<dbReference type="GO" id="GO:0003676">
    <property type="term" value="F:nucleic acid binding"/>
    <property type="evidence" value="ECO:0007669"/>
    <property type="project" value="InterPro"/>
</dbReference>
<proteinExistence type="inferred from homology"/>
<dbReference type="GO" id="GO:0008597">
    <property type="term" value="F:calcium-dependent protein serine/threonine phosphatase regulator activity"/>
    <property type="evidence" value="ECO:0007669"/>
    <property type="project" value="TreeGrafter"/>
</dbReference>
<dbReference type="GO" id="GO:0005737">
    <property type="term" value="C:cytoplasm"/>
    <property type="evidence" value="ECO:0007669"/>
    <property type="project" value="TreeGrafter"/>
</dbReference>
<comment type="similarity">
    <text evidence="1">Belongs to the RCAN family.</text>
</comment>
<gene>
    <name evidence="2" type="ORF">XAT740_LOCUS1145</name>
</gene>
<sequence>MLSPLSSNGHDDNTQVNPKSYYINYVDGPSGESELKSFDLISSSKPEFVFEGSSCQLVVKELPKETFTDENIQCEFECIFHEFDPEVIISYSTDFQRAYLMFSDPMIASQVCTHMNGKEFHRRKLFISFKYSPSSSIEYLKPPEQEQIYMQSPPTTPPVGWVTKREELPEINFDLFLALSKLQSNEPLEILPRQNHLPAIVIHPCSDTSDEDEDDGNNSMIDEFRRQKYTNMDATRRAHILHNAILVPGEEHIRQSVGDGDNRIP</sequence>
<dbReference type="InterPro" id="IPR012677">
    <property type="entry name" value="Nucleotide-bd_a/b_plait_sf"/>
</dbReference>
<organism evidence="2 3">
    <name type="scientific">Adineta ricciae</name>
    <name type="common">Rotifer</name>
    <dbReference type="NCBI Taxonomy" id="249248"/>
    <lineage>
        <taxon>Eukaryota</taxon>
        <taxon>Metazoa</taxon>
        <taxon>Spiralia</taxon>
        <taxon>Gnathifera</taxon>
        <taxon>Rotifera</taxon>
        <taxon>Eurotatoria</taxon>
        <taxon>Bdelloidea</taxon>
        <taxon>Adinetida</taxon>
        <taxon>Adinetidae</taxon>
        <taxon>Adineta</taxon>
    </lineage>
</organism>
<protein>
    <recommendedName>
        <fullName evidence="4">Calcipressin-like protein</fullName>
    </recommendedName>
</protein>
<dbReference type="GO" id="GO:0005634">
    <property type="term" value="C:nucleus"/>
    <property type="evidence" value="ECO:0007669"/>
    <property type="project" value="TreeGrafter"/>
</dbReference>
<dbReference type="InterPro" id="IPR035979">
    <property type="entry name" value="RBD_domain_sf"/>
</dbReference>
<dbReference type="Gene3D" id="3.30.70.330">
    <property type="match status" value="1"/>
</dbReference>
<dbReference type="Proteomes" id="UP000663828">
    <property type="component" value="Unassembled WGS sequence"/>
</dbReference>
<reference evidence="2" key="1">
    <citation type="submission" date="2021-02" db="EMBL/GenBank/DDBJ databases">
        <authorList>
            <person name="Nowell W R."/>
        </authorList>
    </citation>
    <scope>NUCLEOTIDE SEQUENCE</scope>
</reference>
<dbReference type="EMBL" id="CAJNOR010000034">
    <property type="protein sequence ID" value="CAF0765086.1"/>
    <property type="molecule type" value="Genomic_DNA"/>
</dbReference>
<comment type="caution">
    <text evidence="2">The sequence shown here is derived from an EMBL/GenBank/DDBJ whole genome shotgun (WGS) entry which is preliminary data.</text>
</comment>
<dbReference type="AlphaFoldDB" id="A0A813QCG1"/>
<dbReference type="Pfam" id="PF04847">
    <property type="entry name" value="Calcipressin"/>
    <property type="match status" value="1"/>
</dbReference>
<name>A0A813QCG1_ADIRI</name>
<evidence type="ECO:0000313" key="3">
    <source>
        <dbReference type="Proteomes" id="UP000663828"/>
    </source>
</evidence>
<evidence type="ECO:0000256" key="1">
    <source>
        <dbReference type="ARBA" id="ARBA00008209"/>
    </source>
</evidence>
<evidence type="ECO:0000313" key="2">
    <source>
        <dbReference type="EMBL" id="CAF0765086.1"/>
    </source>
</evidence>
<keyword evidence="3" id="KW-1185">Reference proteome</keyword>
<dbReference type="SUPFAM" id="SSF54928">
    <property type="entry name" value="RNA-binding domain, RBD"/>
    <property type="match status" value="1"/>
</dbReference>
<accession>A0A813QCG1</accession>
<evidence type="ECO:0008006" key="4">
    <source>
        <dbReference type="Google" id="ProtNLM"/>
    </source>
</evidence>